<feature type="domain" description="Core-binding (CB)" evidence="7">
    <location>
        <begin position="105"/>
        <end position="185"/>
    </location>
</feature>
<evidence type="ECO:0000256" key="1">
    <source>
        <dbReference type="ARBA" id="ARBA00008857"/>
    </source>
</evidence>
<dbReference type="CDD" id="cd00801">
    <property type="entry name" value="INT_P4_C"/>
    <property type="match status" value="1"/>
</dbReference>
<dbReference type="InterPro" id="IPR038488">
    <property type="entry name" value="Integrase_DNA-bd_sf"/>
</dbReference>
<dbReference type="InterPro" id="IPR011010">
    <property type="entry name" value="DNA_brk_join_enz"/>
</dbReference>
<protein>
    <submittedName>
        <fullName evidence="8">Tyrosine-type recombinase/integrase</fullName>
    </submittedName>
</protein>
<gene>
    <name evidence="8" type="ORF">G4223_14370</name>
</gene>
<keyword evidence="3 5" id="KW-0238">DNA-binding</keyword>
<dbReference type="Pfam" id="PF13356">
    <property type="entry name" value="Arm-DNA-bind_3"/>
    <property type="match status" value="1"/>
</dbReference>
<keyword evidence="9" id="KW-1185">Reference proteome</keyword>
<evidence type="ECO:0000313" key="8">
    <source>
        <dbReference type="EMBL" id="NFV81300.1"/>
    </source>
</evidence>
<dbReference type="PROSITE" id="PS51900">
    <property type="entry name" value="CB"/>
    <property type="match status" value="1"/>
</dbReference>
<dbReference type="Pfam" id="PF22022">
    <property type="entry name" value="Phage_int_M"/>
    <property type="match status" value="1"/>
</dbReference>
<keyword evidence="4" id="KW-0233">DNA recombination</keyword>
<dbReference type="PROSITE" id="PS51898">
    <property type="entry name" value="TYR_RECOMBINASE"/>
    <property type="match status" value="1"/>
</dbReference>
<evidence type="ECO:0000259" key="7">
    <source>
        <dbReference type="PROSITE" id="PS51900"/>
    </source>
</evidence>
<dbReference type="Gene3D" id="3.30.160.390">
    <property type="entry name" value="Integrase, DNA-binding domain"/>
    <property type="match status" value="1"/>
</dbReference>
<dbReference type="Gene3D" id="1.10.443.10">
    <property type="entry name" value="Intergrase catalytic core"/>
    <property type="match status" value="1"/>
</dbReference>
<dbReference type="AlphaFoldDB" id="A0A7C9QV09"/>
<evidence type="ECO:0000256" key="4">
    <source>
        <dbReference type="ARBA" id="ARBA00023172"/>
    </source>
</evidence>
<dbReference type="GO" id="GO:0003677">
    <property type="term" value="F:DNA binding"/>
    <property type="evidence" value="ECO:0007669"/>
    <property type="project" value="UniProtKB-UniRule"/>
</dbReference>
<comment type="caution">
    <text evidence="8">The sequence shown here is derived from an EMBL/GenBank/DDBJ whole genome shotgun (WGS) entry which is preliminary data.</text>
</comment>
<feature type="domain" description="Tyr recombinase" evidence="6">
    <location>
        <begin position="206"/>
        <end position="389"/>
    </location>
</feature>
<dbReference type="InterPro" id="IPR013762">
    <property type="entry name" value="Integrase-like_cat_sf"/>
</dbReference>
<dbReference type="GO" id="GO:0006310">
    <property type="term" value="P:DNA recombination"/>
    <property type="evidence" value="ECO:0007669"/>
    <property type="project" value="UniProtKB-KW"/>
</dbReference>
<dbReference type="EMBL" id="JAAIYP010000039">
    <property type="protein sequence ID" value="NFV81300.1"/>
    <property type="molecule type" value="Genomic_DNA"/>
</dbReference>
<dbReference type="InterPro" id="IPR002104">
    <property type="entry name" value="Integrase_catalytic"/>
</dbReference>
<name>A0A7C9QV09_9PROT</name>
<keyword evidence="2" id="KW-0229">DNA integration</keyword>
<evidence type="ECO:0000313" key="9">
    <source>
        <dbReference type="Proteomes" id="UP000480684"/>
    </source>
</evidence>
<evidence type="ECO:0000256" key="3">
    <source>
        <dbReference type="ARBA" id="ARBA00023125"/>
    </source>
</evidence>
<evidence type="ECO:0000256" key="2">
    <source>
        <dbReference type="ARBA" id="ARBA00022908"/>
    </source>
</evidence>
<dbReference type="GO" id="GO:0015074">
    <property type="term" value="P:DNA integration"/>
    <property type="evidence" value="ECO:0007669"/>
    <property type="project" value="UniProtKB-KW"/>
</dbReference>
<dbReference type="Pfam" id="PF00589">
    <property type="entry name" value="Phage_integrase"/>
    <property type="match status" value="1"/>
</dbReference>
<dbReference type="InterPro" id="IPR050808">
    <property type="entry name" value="Phage_Integrase"/>
</dbReference>
<dbReference type="PANTHER" id="PTHR30629:SF2">
    <property type="entry name" value="PROPHAGE INTEGRASE INTS-RELATED"/>
    <property type="match status" value="1"/>
</dbReference>
<dbReference type="InterPro" id="IPR025166">
    <property type="entry name" value="Integrase_DNA_bind_dom"/>
</dbReference>
<dbReference type="Proteomes" id="UP000480684">
    <property type="component" value="Unassembled WGS sequence"/>
</dbReference>
<dbReference type="SUPFAM" id="SSF56349">
    <property type="entry name" value="DNA breaking-rejoining enzymes"/>
    <property type="match status" value="1"/>
</dbReference>
<proteinExistence type="inferred from homology"/>
<sequence length="408" mass="45426">MKRQLTDRTIQSIKPPMSGVVEVTDAAVTGLQIRVTANGVRSWALRYRIDGKHRRMALGEYRPEAPDHISLEAARRVALDALALAKNGTDPAAAATTTEATTASTTVRVAAERFIRAQRRKGLRSVGEQERLLDLHVLPEIGDMPIGAVERRHVYVLLEKLRDGGFGAQVNRVLTQTKTFLNWAVEAGEIAANPAAVIKRMVPEKPRERVLSGDEVAKVILAADGVGYPVAPLVRLLLLTGQRREEVTQARWSEFDLENGYWTIPAERTKAKREHRLPLPKAVVDMLNQLPRFTSDGTEDRGYVFSARGGRKPYAGWRRAAQNLQTKAALSAPWTIHDLRRTAASMMGEAGADEAIISRVLNHSPRSRMGITATYERSRRDEAMRSALESVAYSLEKFIEEEKRKNPE</sequence>
<accession>A0A7C9QV09</accession>
<dbReference type="Gene3D" id="1.10.150.130">
    <property type="match status" value="1"/>
</dbReference>
<dbReference type="InterPro" id="IPR010998">
    <property type="entry name" value="Integrase_recombinase_N"/>
</dbReference>
<dbReference type="RefSeq" id="WP_163681162.1">
    <property type="nucleotide sequence ID" value="NZ_JAAIYP010000039.1"/>
</dbReference>
<dbReference type="InterPro" id="IPR044068">
    <property type="entry name" value="CB"/>
</dbReference>
<dbReference type="PANTHER" id="PTHR30629">
    <property type="entry name" value="PROPHAGE INTEGRASE"/>
    <property type="match status" value="1"/>
</dbReference>
<comment type="similarity">
    <text evidence="1">Belongs to the 'phage' integrase family.</text>
</comment>
<dbReference type="InterPro" id="IPR053876">
    <property type="entry name" value="Phage_int_M"/>
</dbReference>
<evidence type="ECO:0000259" key="6">
    <source>
        <dbReference type="PROSITE" id="PS51898"/>
    </source>
</evidence>
<reference evidence="8 9" key="1">
    <citation type="submission" date="2020-02" db="EMBL/GenBank/DDBJ databases">
        <authorList>
            <person name="Dziuba M."/>
            <person name="Kuznetsov B."/>
            <person name="Mardanov A."/>
            <person name="Ravin N."/>
            <person name="Grouzdev D."/>
        </authorList>
    </citation>
    <scope>NUCLEOTIDE SEQUENCE [LARGE SCALE GENOMIC DNA]</scope>
    <source>
        <strain evidence="8 9">SpK</strain>
    </source>
</reference>
<evidence type="ECO:0000256" key="5">
    <source>
        <dbReference type="PROSITE-ProRule" id="PRU01248"/>
    </source>
</evidence>
<organism evidence="8 9">
    <name type="scientific">Magnetospirillum aberrantis SpK</name>
    <dbReference type="NCBI Taxonomy" id="908842"/>
    <lineage>
        <taxon>Bacteria</taxon>
        <taxon>Pseudomonadati</taxon>
        <taxon>Pseudomonadota</taxon>
        <taxon>Alphaproteobacteria</taxon>
        <taxon>Rhodospirillales</taxon>
        <taxon>Rhodospirillaceae</taxon>
        <taxon>Magnetospirillum</taxon>
    </lineage>
</organism>